<dbReference type="InterPro" id="IPR011006">
    <property type="entry name" value="CheY-like_superfamily"/>
</dbReference>
<evidence type="ECO:0000256" key="2">
    <source>
        <dbReference type="ARBA" id="ARBA00022553"/>
    </source>
</evidence>
<keyword evidence="2 8" id="KW-0597">Phosphoprotein</keyword>
<dbReference type="AlphaFoldDB" id="A0A0B5QCP7"/>
<evidence type="ECO:0000256" key="1">
    <source>
        <dbReference type="ARBA" id="ARBA00018672"/>
    </source>
</evidence>
<evidence type="ECO:0000256" key="5">
    <source>
        <dbReference type="ARBA" id="ARBA00023125"/>
    </source>
</evidence>
<accession>A0A0B5QCP7</accession>
<dbReference type="EMBL" id="CP010086">
    <property type="protein sequence ID" value="AJG99999.1"/>
    <property type="molecule type" value="Genomic_DNA"/>
</dbReference>
<reference evidence="12" key="2">
    <citation type="submission" date="2016-02" db="EMBL/GenBank/DDBJ databases">
        <title>Genome sequence of Clostridium beijerinckii strain 59B.</title>
        <authorList>
            <person name="Little G.T."/>
            <person name="Minton N.P."/>
        </authorList>
    </citation>
    <scope>NUCLEOTIDE SEQUENCE</scope>
    <source>
        <strain evidence="12">NCIMB 14988</strain>
    </source>
</reference>
<sequence length="238" mass="27402">MLEEKKVLIVDDENKIVEVIKSYLEKEGAIVFEAYDGNQALEVFERINPDLIVLDLMLPDMTGEEICSIVRKKSRVPIIMLTAKIDEKSIISGLHMGADDYITKPFSPRELIARIYAIFRRLNEEVVPLSNEISFNDNDLVIDMLKKEIRKNGENIGLTSRQYKILMTLLKYPNKTFTREELISTALGDDYDGYDRNVDTHVKNIRQKIETNPRDPQYIITVHGTGYRFGGELNEEKS</sequence>
<keyword evidence="5 9" id="KW-0238">DNA-binding</keyword>
<keyword evidence="4" id="KW-0805">Transcription regulation</keyword>
<feature type="DNA-binding region" description="OmpR/PhoB-type" evidence="9">
    <location>
        <begin position="130"/>
        <end position="231"/>
    </location>
</feature>
<dbReference type="InterPro" id="IPR001789">
    <property type="entry name" value="Sig_transdc_resp-reg_receiver"/>
</dbReference>
<comment type="function">
    <text evidence="7">May play the central regulatory role in sporulation. It may be an element of the effector pathway responsible for the activation of sporulation genes in response to nutritional stress. Spo0A may act in concert with spo0H (a sigma factor) to control the expression of some genes that are critical to the sporulation process.</text>
</comment>
<organism evidence="12 14">
    <name type="scientific">Clostridium beijerinckii</name>
    <name type="common">Clostridium MP</name>
    <dbReference type="NCBI Taxonomy" id="1520"/>
    <lineage>
        <taxon>Bacteria</taxon>
        <taxon>Bacillati</taxon>
        <taxon>Bacillota</taxon>
        <taxon>Clostridia</taxon>
        <taxon>Eubacteriales</taxon>
        <taxon>Clostridiaceae</taxon>
        <taxon>Clostridium</taxon>
    </lineage>
</organism>
<dbReference type="PANTHER" id="PTHR48111">
    <property type="entry name" value="REGULATOR OF RPOS"/>
    <property type="match status" value="1"/>
</dbReference>
<keyword evidence="3" id="KW-0902">Two-component regulatory system</keyword>
<dbReference type="FunFam" id="3.40.50.2300:FF:000001">
    <property type="entry name" value="DNA-binding response regulator PhoB"/>
    <property type="match status" value="1"/>
</dbReference>
<dbReference type="PROSITE" id="PS51755">
    <property type="entry name" value="OMPR_PHOB"/>
    <property type="match status" value="1"/>
</dbReference>
<dbReference type="GO" id="GO:0005829">
    <property type="term" value="C:cytosol"/>
    <property type="evidence" value="ECO:0007669"/>
    <property type="project" value="TreeGrafter"/>
</dbReference>
<dbReference type="RefSeq" id="WP_041897469.1">
    <property type="nucleotide sequence ID" value="NZ_CP010086.2"/>
</dbReference>
<evidence type="ECO:0000313" key="14">
    <source>
        <dbReference type="Proteomes" id="UP000031866"/>
    </source>
</evidence>
<dbReference type="InterPro" id="IPR001867">
    <property type="entry name" value="OmpR/PhoB-type_DNA-bd"/>
</dbReference>
<evidence type="ECO:0000313" key="12">
    <source>
        <dbReference type="EMBL" id="AJG99999.1"/>
    </source>
</evidence>
<dbReference type="EMBL" id="JABSWW010000001">
    <property type="protein sequence ID" value="NRT86983.1"/>
    <property type="molecule type" value="Genomic_DNA"/>
</dbReference>
<dbReference type="Gene3D" id="6.10.250.690">
    <property type="match status" value="1"/>
</dbReference>
<dbReference type="GO" id="GO:0000976">
    <property type="term" value="F:transcription cis-regulatory region binding"/>
    <property type="evidence" value="ECO:0007669"/>
    <property type="project" value="TreeGrafter"/>
</dbReference>
<feature type="domain" description="OmpR/PhoB-type" evidence="11">
    <location>
        <begin position="130"/>
        <end position="231"/>
    </location>
</feature>
<reference evidence="13" key="4">
    <citation type="journal article" date="2022" name="Nat. Biotechnol.">
        <title>Carbon-negative production of acetone and isopropanol by gas fermentation at industrial pilot scale.</title>
        <authorList>
            <person name="Liew F.E."/>
            <person name="Nogle R."/>
            <person name="Abdalla T."/>
            <person name="Rasor B.J."/>
            <person name="Canter C."/>
            <person name="Jensen R.O."/>
            <person name="Wang L."/>
            <person name="Strutz J."/>
            <person name="Chirania P."/>
            <person name="De Tissera S."/>
            <person name="Mueller A.P."/>
            <person name="Ruan Z."/>
            <person name="Gao A."/>
            <person name="Tran L."/>
            <person name="Engle N.L."/>
            <person name="Bromley J.C."/>
            <person name="Daniell J."/>
            <person name="Conrado R."/>
            <person name="Tschaplinski T.J."/>
            <person name="Giannone R.J."/>
            <person name="Hettich R.L."/>
            <person name="Karim A.S."/>
            <person name="Simpson S.D."/>
            <person name="Brown S.D."/>
            <person name="Leang C."/>
            <person name="Jewett M.C."/>
            <person name="Kopke M."/>
        </authorList>
    </citation>
    <scope>NUCLEOTIDE SEQUENCE</scope>
    <source>
        <strain evidence="13">DJ080</strain>
    </source>
</reference>
<dbReference type="InterPro" id="IPR036388">
    <property type="entry name" value="WH-like_DNA-bd_sf"/>
</dbReference>
<feature type="modified residue" description="4-aspartylphosphate" evidence="8">
    <location>
        <position position="55"/>
    </location>
</feature>
<dbReference type="Pfam" id="PF00486">
    <property type="entry name" value="Trans_reg_C"/>
    <property type="match status" value="1"/>
</dbReference>
<gene>
    <name evidence="13" type="ORF">B0H41_000662</name>
    <name evidence="12" type="ORF">LF65_03440</name>
</gene>
<reference evidence="14" key="1">
    <citation type="submission" date="2014-12" db="EMBL/GenBank/DDBJ databases">
        <title>Genome sequence of Clostridium beijerinckii strain 59B.</title>
        <authorList>
            <person name="Little G.T."/>
            <person name="Minton N.P."/>
        </authorList>
    </citation>
    <scope>NUCLEOTIDE SEQUENCE [LARGE SCALE GENOMIC DNA]</scope>
    <source>
        <strain evidence="14">59B</strain>
    </source>
</reference>
<evidence type="ECO:0000256" key="8">
    <source>
        <dbReference type="PROSITE-ProRule" id="PRU00169"/>
    </source>
</evidence>
<evidence type="ECO:0000256" key="9">
    <source>
        <dbReference type="PROSITE-ProRule" id="PRU01091"/>
    </source>
</evidence>
<dbReference type="GO" id="GO:0000156">
    <property type="term" value="F:phosphorelay response regulator activity"/>
    <property type="evidence" value="ECO:0007669"/>
    <property type="project" value="TreeGrafter"/>
</dbReference>
<dbReference type="PANTHER" id="PTHR48111:SF73">
    <property type="entry name" value="ALKALINE PHOSPHATASE SYNTHESIS TRANSCRIPTIONAL REGULATORY PROTEIN PHOP"/>
    <property type="match status" value="1"/>
</dbReference>
<dbReference type="InterPro" id="IPR039420">
    <property type="entry name" value="WalR-like"/>
</dbReference>
<evidence type="ECO:0000313" key="13">
    <source>
        <dbReference type="EMBL" id="NRT86983.1"/>
    </source>
</evidence>
<keyword evidence="6" id="KW-0804">Transcription</keyword>
<dbReference type="GO" id="GO:0032993">
    <property type="term" value="C:protein-DNA complex"/>
    <property type="evidence" value="ECO:0007669"/>
    <property type="project" value="TreeGrafter"/>
</dbReference>
<name>A0A0B5QCP7_CLOBE</name>
<dbReference type="SMART" id="SM00448">
    <property type="entry name" value="REC"/>
    <property type="match status" value="1"/>
</dbReference>
<dbReference type="KEGG" id="cbei:LF65_03440"/>
<dbReference type="InterPro" id="IPR016032">
    <property type="entry name" value="Sig_transdc_resp-reg_C-effctor"/>
</dbReference>
<feature type="domain" description="Response regulatory" evidence="10">
    <location>
        <begin position="6"/>
        <end position="119"/>
    </location>
</feature>
<reference evidence="13" key="3">
    <citation type="submission" date="2020-05" db="EMBL/GenBank/DDBJ databases">
        <authorList>
            <person name="Brown S."/>
            <person name="Huntemann M."/>
            <person name="Clum A."/>
            <person name="Spunde A."/>
            <person name="Palaniappan K."/>
            <person name="Ritter S."/>
            <person name="Mikhailova N."/>
            <person name="Chen I.-M."/>
            <person name="Stamatis D."/>
            <person name="Reddy T."/>
            <person name="O'Malley R."/>
            <person name="Daum C."/>
            <person name="Shapiro N."/>
            <person name="Ivanova N."/>
            <person name="Kyrpides N."/>
            <person name="Woyke T."/>
        </authorList>
    </citation>
    <scope>NUCLEOTIDE SEQUENCE</scope>
    <source>
        <strain evidence="13">DJ080</strain>
    </source>
</reference>
<dbReference type="SUPFAM" id="SSF52172">
    <property type="entry name" value="CheY-like"/>
    <property type="match status" value="1"/>
</dbReference>
<dbReference type="PROSITE" id="PS50110">
    <property type="entry name" value="RESPONSE_REGULATORY"/>
    <property type="match status" value="1"/>
</dbReference>
<evidence type="ECO:0000256" key="3">
    <source>
        <dbReference type="ARBA" id="ARBA00023012"/>
    </source>
</evidence>
<dbReference type="Gene3D" id="1.10.10.10">
    <property type="entry name" value="Winged helix-like DNA-binding domain superfamily/Winged helix DNA-binding domain"/>
    <property type="match status" value="1"/>
</dbReference>
<dbReference type="STRING" id="1520.LF65_03440"/>
<dbReference type="Gene3D" id="3.40.50.2300">
    <property type="match status" value="1"/>
</dbReference>
<evidence type="ECO:0000256" key="7">
    <source>
        <dbReference type="ARBA" id="ARBA00024867"/>
    </source>
</evidence>
<evidence type="ECO:0000256" key="6">
    <source>
        <dbReference type="ARBA" id="ARBA00023163"/>
    </source>
</evidence>
<dbReference type="GO" id="GO:0006355">
    <property type="term" value="P:regulation of DNA-templated transcription"/>
    <property type="evidence" value="ECO:0007669"/>
    <property type="project" value="InterPro"/>
</dbReference>
<dbReference type="SUPFAM" id="SSF46894">
    <property type="entry name" value="C-terminal effector domain of the bipartite response regulators"/>
    <property type="match status" value="1"/>
</dbReference>
<dbReference type="Proteomes" id="UP001193748">
    <property type="component" value="Unassembled WGS sequence"/>
</dbReference>
<protein>
    <recommendedName>
        <fullName evidence="1">Stage 0 sporulation protein A homolog</fullName>
    </recommendedName>
</protein>
<dbReference type="CDD" id="cd00383">
    <property type="entry name" value="trans_reg_C"/>
    <property type="match status" value="1"/>
</dbReference>
<evidence type="ECO:0000259" key="11">
    <source>
        <dbReference type="PROSITE" id="PS51755"/>
    </source>
</evidence>
<dbReference type="Pfam" id="PF00072">
    <property type="entry name" value="Response_reg"/>
    <property type="match status" value="1"/>
</dbReference>
<evidence type="ECO:0000256" key="4">
    <source>
        <dbReference type="ARBA" id="ARBA00023015"/>
    </source>
</evidence>
<proteinExistence type="predicted"/>
<dbReference type="OrthoDB" id="9802426at2"/>
<evidence type="ECO:0000259" key="10">
    <source>
        <dbReference type="PROSITE" id="PS50110"/>
    </source>
</evidence>
<dbReference type="SMART" id="SM00862">
    <property type="entry name" value="Trans_reg_C"/>
    <property type="match status" value="1"/>
</dbReference>
<dbReference type="Proteomes" id="UP000031866">
    <property type="component" value="Chromosome"/>
</dbReference>